<dbReference type="Gene3D" id="3.40.50.1260">
    <property type="entry name" value="Phosphoglycerate kinase, N-terminal domain"/>
    <property type="match status" value="1"/>
</dbReference>
<keyword evidence="6" id="KW-0949">S-adenosyl-L-methionine</keyword>
<keyword evidence="10" id="KW-0067">ATP-binding</keyword>
<dbReference type="AlphaFoldDB" id="A0A067E2M6"/>
<dbReference type="PANTHER" id="PTHR11406">
    <property type="entry name" value="PHOSPHOGLYCERATE KINASE"/>
    <property type="match status" value="1"/>
</dbReference>
<comment type="cofactor">
    <cofactor evidence="2">
        <name>Mg(2+)</name>
        <dbReference type="ChEBI" id="CHEBI:18420"/>
    </cofactor>
</comment>
<dbReference type="GO" id="GO:0008176">
    <property type="term" value="F:tRNA (guanine(46)-N7)-methyltransferase activity"/>
    <property type="evidence" value="ECO:0007669"/>
    <property type="project" value="UniProtKB-EC"/>
</dbReference>
<dbReference type="Pfam" id="PF00162">
    <property type="entry name" value="PGK"/>
    <property type="match status" value="1"/>
</dbReference>
<dbReference type="PROSITE" id="PS51625">
    <property type="entry name" value="SAM_MT_TRMB"/>
    <property type="match status" value="1"/>
</dbReference>
<keyword evidence="8" id="KW-0547">Nucleotide-binding</keyword>
<dbReference type="EMBL" id="KK785114">
    <property type="protein sequence ID" value="KDO49323.1"/>
    <property type="molecule type" value="Genomic_DNA"/>
</dbReference>
<evidence type="ECO:0000256" key="10">
    <source>
        <dbReference type="ARBA" id="ARBA00022840"/>
    </source>
</evidence>
<proteinExistence type="inferred from homology"/>
<name>A0A067E2M6_CITSI</name>
<dbReference type="InterPro" id="IPR015824">
    <property type="entry name" value="Phosphoglycerate_kinase_N"/>
</dbReference>
<dbReference type="Gene3D" id="3.40.50.150">
    <property type="entry name" value="Vaccinia Virus protein VP39"/>
    <property type="match status" value="1"/>
</dbReference>
<dbReference type="Proteomes" id="UP000027120">
    <property type="component" value="Unassembled WGS sequence"/>
</dbReference>
<dbReference type="SUPFAM" id="SSF53748">
    <property type="entry name" value="Phosphoglycerate kinase"/>
    <property type="match status" value="1"/>
</dbReference>
<keyword evidence="9" id="KW-0418">Kinase</keyword>
<dbReference type="GO" id="GO:0005524">
    <property type="term" value="F:ATP binding"/>
    <property type="evidence" value="ECO:0007669"/>
    <property type="project" value="UniProtKB-KW"/>
</dbReference>
<organism evidence="12 13">
    <name type="scientific">Citrus sinensis</name>
    <name type="common">Sweet orange</name>
    <name type="synonym">Citrus aurantium var. sinensis</name>
    <dbReference type="NCBI Taxonomy" id="2711"/>
    <lineage>
        <taxon>Eukaryota</taxon>
        <taxon>Viridiplantae</taxon>
        <taxon>Streptophyta</taxon>
        <taxon>Embryophyta</taxon>
        <taxon>Tracheophyta</taxon>
        <taxon>Spermatophyta</taxon>
        <taxon>Magnoliopsida</taxon>
        <taxon>eudicotyledons</taxon>
        <taxon>Gunneridae</taxon>
        <taxon>Pentapetalae</taxon>
        <taxon>rosids</taxon>
        <taxon>malvids</taxon>
        <taxon>Sapindales</taxon>
        <taxon>Rutaceae</taxon>
        <taxon>Aurantioideae</taxon>
        <taxon>Citrus</taxon>
    </lineage>
</organism>
<dbReference type="InterPro" id="IPR036043">
    <property type="entry name" value="Phosphoglycerate_kinase_sf"/>
</dbReference>
<dbReference type="GO" id="GO:0004618">
    <property type="term" value="F:phosphoglycerate kinase activity"/>
    <property type="evidence" value="ECO:0007669"/>
    <property type="project" value="InterPro"/>
</dbReference>
<keyword evidence="4" id="KW-0489">Methyltransferase</keyword>
<sequence length="226" mass="24646">MAKLDEKPYAAIIGGGNLCNKAAALHFLASRCDGLIFVGLMSFQIMHALGLPVPPELVEKGANDAASDLIQFARDKHITILYPKDFWCTKIHHPNQVEIFPSHGIPDGWEPVDIGPRSVEEITSTITKCKAFPFDIDWSAAYHDPAQPLVVDIGSGNGLFLLGMARKRKDLNFLGLEVNGKLVTHCRDSLQLSGITNGYFIATNATSTFRSIVASYPGKLILVSIQ</sequence>
<evidence type="ECO:0000256" key="7">
    <source>
        <dbReference type="ARBA" id="ARBA00022694"/>
    </source>
</evidence>
<dbReference type="Pfam" id="PF02390">
    <property type="entry name" value="Methyltransf_4"/>
    <property type="match status" value="1"/>
</dbReference>
<keyword evidence="7" id="KW-0819">tRNA processing</keyword>
<dbReference type="SUPFAM" id="SSF53335">
    <property type="entry name" value="S-adenosyl-L-methionine-dependent methyltransferases"/>
    <property type="match status" value="1"/>
</dbReference>
<feature type="non-terminal residue" evidence="12">
    <location>
        <position position="226"/>
    </location>
</feature>
<comment type="catalytic activity">
    <reaction evidence="1">
        <text>guanosine(46) in tRNA + S-adenosyl-L-methionine = N(7)-methylguanosine(46) in tRNA + S-adenosyl-L-homocysteine</text>
        <dbReference type="Rhea" id="RHEA:42708"/>
        <dbReference type="Rhea" id="RHEA-COMP:10188"/>
        <dbReference type="Rhea" id="RHEA-COMP:10189"/>
        <dbReference type="ChEBI" id="CHEBI:57856"/>
        <dbReference type="ChEBI" id="CHEBI:59789"/>
        <dbReference type="ChEBI" id="CHEBI:74269"/>
        <dbReference type="ChEBI" id="CHEBI:74480"/>
        <dbReference type="EC" id="2.1.1.33"/>
    </reaction>
</comment>
<accession>A0A067E2M6</accession>
<evidence type="ECO:0000256" key="8">
    <source>
        <dbReference type="ARBA" id="ARBA00022741"/>
    </source>
</evidence>
<keyword evidence="5" id="KW-0808">Transferase</keyword>
<dbReference type="InterPro" id="IPR003358">
    <property type="entry name" value="tRNA_(Gua-N-7)_MeTrfase_Trmb"/>
</dbReference>
<comment type="similarity">
    <text evidence="3">Belongs to the phosphoglycerate kinase family.</text>
</comment>
<reference evidence="12 13" key="1">
    <citation type="submission" date="2014-04" db="EMBL/GenBank/DDBJ databases">
        <authorList>
            <consortium name="International Citrus Genome Consortium"/>
            <person name="Gmitter F."/>
            <person name="Chen C."/>
            <person name="Farmerie W."/>
            <person name="Harkins T."/>
            <person name="Desany B."/>
            <person name="Mohiuddin M."/>
            <person name="Kodira C."/>
            <person name="Borodovsky M."/>
            <person name="Lomsadze A."/>
            <person name="Burns P."/>
            <person name="Jenkins J."/>
            <person name="Prochnik S."/>
            <person name="Shu S."/>
            <person name="Chapman J."/>
            <person name="Pitluck S."/>
            <person name="Schmutz J."/>
            <person name="Rokhsar D."/>
        </authorList>
    </citation>
    <scope>NUCLEOTIDE SEQUENCE</scope>
</reference>
<dbReference type="InterPro" id="IPR029063">
    <property type="entry name" value="SAM-dependent_MTases_sf"/>
</dbReference>
<evidence type="ECO:0000256" key="2">
    <source>
        <dbReference type="ARBA" id="ARBA00001946"/>
    </source>
</evidence>
<evidence type="ECO:0000256" key="11">
    <source>
        <dbReference type="ARBA" id="ARBA00022842"/>
    </source>
</evidence>
<dbReference type="GO" id="GO:0006096">
    <property type="term" value="P:glycolytic process"/>
    <property type="evidence" value="ECO:0007669"/>
    <property type="project" value="InterPro"/>
</dbReference>
<evidence type="ECO:0000256" key="1">
    <source>
        <dbReference type="ARBA" id="ARBA00000142"/>
    </source>
</evidence>
<evidence type="ECO:0000256" key="9">
    <source>
        <dbReference type="ARBA" id="ARBA00022777"/>
    </source>
</evidence>
<evidence type="ECO:0000256" key="5">
    <source>
        <dbReference type="ARBA" id="ARBA00022679"/>
    </source>
</evidence>
<keyword evidence="13" id="KW-1185">Reference proteome</keyword>
<gene>
    <name evidence="12" type="ORF">CISIN_1g0147082mg</name>
</gene>
<evidence type="ECO:0000313" key="12">
    <source>
        <dbReference type="EMBL" id="KDO49323.1"/>
    </source>
</evidence>
<dbReference type="PANTHER" id="PTHR11406:SF32">
    <property type="entry name" value="PHOSPHOGLYCERATE KINASE"/>
    <property type="match status" value="1"/>
</dbReference>
<evidence type="ECO:0000256" key="3">
    <source>
        <dbReference type="ARBA" id="ARBA00008982"/>
    </source>
</evidence>
<keyword evidence="11" id="KW-0460">Magnesium</keyword>
<evidence type="ECO:0000256" key="4">
    <source>
        <dbReference type="ARBA" id="ARBA00022603"/>
    </source>
</evidence>
<evidence type="ECO:0000313" key="13">
    <source>
        <dbReference type="Proteomes" id="UP000027120"/>
    </source>
</evidence>
<evidence type="ECO:0000256" key="6">
    <source>
        <dbReference type="ARBA" id="ARBA00022691"/>
    </source>
</evidence>
<dbReference type="InterPro" id="IPR001576">
    <property type="entry name" value="Phosphoglycerate_kinase"/>
</dbReference>
<protein>
    <submittedName>
        <fullName evidence="12">Uncharacterized protein</fullName>
    </submittedName>
</protein>